<evidence type="ECO:0000256" key="6">
    <source>
        <dbReference type="ARBA" id="ARBA00022771"/>
    </source>
</evidence>
<evidence type="ECO:0000256" key="11">
    <source>
        <dbReference type="ARBA" id="ARBA00023163"/>
    </source>
</evidence>
<dbReference type="PROSITE" id="PS50157">
    <property type="entry name" value="ZINC_FINGER_C2H2_2"/>
    <property type="match status" value="11"/>
</dbReference>
<feature type="domain" description="C2H2-type" evidence="15">
    <location>
        <begin position="956"/>
        <end position="984"/>
    </location>
</feature>
<dbReference type="PANTHER" id="PTHR24379:SF127">
    <property type="entry name" value="BLOODY FINGERS-RELATED"/>
    <property type="match status" value="1"/>
</dbReference>
<comment type="similarity">
    <text evidence="2">Belongs to the krueppel C2H2-type zinc-finger protein family.</text>
</comment>
<feature type="domain" description="C2H2-type" evidence="15">
    <location>
        <begin position="1045"/>
        <end position="1072"/>
    </location>
</feature>
<feature type="domain" description="C2H2-type" evidence="15">
    <location>
        <begin position="1073"/>
        <end position="1100"/>
    </location>
</feature>
<dbReference type="SMART" id="SM00355">
    <property type="entry name" value="ZnF_C2H2"/>
    <property type="match status" value="18"/>
</dbReference>
<name>A0AAN9BYI1_9CAEN</name>
<feature type="compositionally biased region" description="Polar residues" evidence="14">
    <location>
        <begin position="559"/>
        <end position="579"/>
    </location>
</feature>
<keyword evidence="3" id="KW-1017">Isopeptide bond</keyword>
<comment type="caution">
    <text evidence="16">The sequence shown here is derived from an EMBL/GenBank/DDBJ whole genome shotgun (WGS) entry which is preliminary data.</text>
</comment>
<keyword evidence="5" id="KW-0677">Repeat</keyword>
<keyword evidence="6 13" id="KW-0863">Zinc-finger</keyword>
<dbReference type="GO" id="GO:0008270">
    <property type="term" value="F:zinc ion binding"/>
    <property type="evidence" value="ECO:0007669"/>
    <property type="project" value="UniProtKB-KW"/>
</dbReference>
<feature type="domain" description="C2H2-type" evidence="15">
    <location>
        <begin position="900"/>
        <end position="927"/>
    </location>
</feature>
<dbReference type="PANTHER" id="PTHR24379">
    <property type="entry name" value="KRAB AND ZINC FINGER DOMAIN-CONTAINING"/>
    <property type="match status" value="1"/>
</dbReference>
<feature type="compositionally biased region" description="Gly residues" evidence="14">
    <location>
        <begin position="502"/>
        <end position="512"/>
    </location>
</feature>
<dbReference type="AlphaFoldDB" id="A0AAN9BYI1"/>
<evidence type="ECO:0000256" key="14">
    <source>
        <dbReference type="SAM" id="MobiDB-lite"/>
    </source>
</evidence>
<evidence type="ECO:0000256" key="1">
    <source>
        <dbReference type="ARBA" id="ARBA00003767"/>
    </source>
</evidence>
<evidence type="ECO:0000259" key="15">
    <source>
        <dbReference type="PROSITE" id="PS50157"/>
    </source>
</evidence>
<feature type="domain" description="C2H2-type" evidence="15">
    <location>
        <begin position="643"/>
        <end position="670"/>
    </location>
</feature>
<evidence type="ECO:0000256" key="2">
    <source>
        <dbReference type="ARBA" id="ARBA00006991"/>
    </source>
</evidence>
<dbReference type="InterPro" id="IPR013087">
    <property type="entry name" value="Znf_C2H2_type"/>
</dbReference>
<sequence length="1243" mass="136393">MEGNSRAQYFPPHDSLAAEVLNKLQGNPGFASVALPEGFTFQHIPVSSSTMVSAPAPMLNPSLVASSLGQVSIPSDGVILSSASSLDPALTQLLVAAQSANTGVATHSSASTLISDVVPVLASNMPLNLQPRSMAQNLHPVLSASLAQSNNATAVFLPPDPAPPERLPAPTNSSEAMTITVQCTMSDTVIVVGQQMWQCCMCRDSYGFDVSVDQHLALRHNLLITPPTQHQPAMHMTTSAALGVTSLATSTCSSADANADIKRQMLASSSSLQTISEKSLSLLKAPDCGRSGLEREVALLMAQTFTHAGDGPMLNDDTHTASAASLTSFIPKKDHDSAEGLQSNPRPFPDIADQIKKTDQLADCAASTAEPGTTNVFGNMISKVEKAILSAPNADTRNDLLLVATELARMRKDVSSKRSKMKKKHRYITCPECGKEVRNRKDLIKQHNRCHETAKTFRCLVCNKMFKYAHTLRRHVVQQGHEGGMPAELPGNLSVDADANEGGSGGGGGTGTVSGVTAEAAKPAKSVKAEAEEEEEDEAERFMTISFSPPSPEHRAKSSDSQAGSLDNTVTPSSQSAGDSQYAVGVPAYEKILALLLEKGEKNRTAAGKKVSLLQCFVCDREIRNRNYYISRHARCHLEDLCYTCGVCGLEFYRTDYYKEHMLQHGVKPTSQLSKGKKIPASMKQKGAGKGRKKVWTPKPLTVPCKICGKGIFNRTYNIKRHAQQHSILEWETILGAAPHTDQAQPRPSAAPQRSIRCGMCGMTFKSYTLKRRHMLTHRSSFSCRACGAKFDAVVEMVAHSQTCRKNSSDLGSEGHEEGQQMEGHGLSLLGRRQLSSAGGKKFECPVCKASIINTTQNVKRHMRELHSDGLPHTCSVCGRTYNSYHKLQRHVKSHGDTGGICHVCGKVFQTKSALRSHTKLHASPEGMFQCPQCPKSFRFQGRLEKHLKKHAERADICPHCGKVYISKIHLKRHISVLHLGVKDYRHKCGQCGAQFFESVQLRDHIAFRHHGIQLYQCKYCSKGFNCRPTMVRHERKEHTNYLPYKCNHCTQCFAEKSKLVAHEMTHTGMSPHKCDVCSKFFTTGSALKAHKNLHLGNKPFVCAVCGKTYLKNWHMLQHMRKAHHTLEVVLYDTPPHNAQGQELTQQQQQQQQTLNQGDILPTVDQTCLQGPDTKFLHVPQTMDAKFVHESVPGGEYIHMQAAAGANTIQPRGNLQPVTHNMMQGHTHIAMQPNIVYPQKQEF</sequence>
<feature type="domain" description="C2H2-type" evidence="15">
    <location>
        <begin position="873"/>
        <end position="895"/>
    </location>
</feature>
<keyword evidence="4" id="KW-0479">Metal-binding</keyword>
<dbReference type="SUPFAM" id="SSF57667">
    <property type="entry name" value="beta-beta-alpha zinc fingers"/>
    <property type="match status" value="9"/>
</dbReference>
<evidence type="ECO:0000256" key="7">
    <source>
        <dbReference type="ARBA" id="ARBA00022833"/>
    </source>
</evidence>
<evidence type="ECO:0000256" key="10">
    <source>
        <dbReference type="ARBA" id="ARBA00023125"/>
    </source>
</evidence>
<keyword evidence="17" id="KW-1185">Reference proteome</keyword>
<accession>A0AAN9BYI1</accession>
<dbReference type="GO" id="GO:0005634">
    <property type="term" value="C:nucleus"/>
    <property type="evidence" value="ECO:0007669"/>
    <property type="project" value="TreeGrafter"/>
</dbReference>
<evidence type="ECO:0000256" key="3">
    <source>
        <dbReference type="ARBA" id="ARBA00022499"/>
    </source>
</evidence>
<keyword evidence="8" id="KW-0832">Ubl conjugation</keyword>
<feature type="domain" description="C2H2-type" evidence="15">
    <location>
        <begin position="929"/>
        <end position="956"/>
    </location>
</feature>
<evidence type="ECO:0000256" key="5">
    <source>
        <dbReference type="ARBA" id="ARBA00022737"/>
    </source>
</evidence>
<keyword evidence="11" id="KW-0804">Transcription</keyword>
<keyword evidence="9" id="KW-0805">Transcription regulation</keyword>
<reference evidence="16 17" key="1">
    <citation type="submission" date="2024-02" db="EMBL/GenBank/DDBJ databases">
        <title>Chromosome-scale genome assembly of the rough periwinkle Littorina saxatilis.</title>
        <authorList>
            <person name="De Jode A."/>
            <person name="Faria R."/>
            <person name="Formenti G."/>
            <person name="Sims Y."/>
            <person name="Smith T.P."/>
            <person name="Tracey A."/>
            <person name="Wood J.M.D."/>
            <person name="Zagrodzka Z.B."/>
            <person name="Johannesson K."/>
            <person name="Butlin R.K."/>
            <person name="Leder E.H."/>
        </authorList>
    </citation>
    <scope>NUCLEOTIDE SEQUENCE [LARGE SCALE GENOMIC DNA]</scope>
    <source>
        <strain evidence="16">Snail1</strain>
        <tissue evidence="16">Muscle</tissue>
    </source>
</reference>
<keyword evidence="7" id="KW-0862">Zinc</keyword>
<feature type="domain" description="C2H2-type" evidence="15">
    <location>
        <begin position="1016"/>
        <end position="1044"/>
    </location>
</feature>
<dbReference type="PROSITE" id="PS00028">
    <property type="entry name" value="ZINC_FINGER_C2H2_1"/>
    <property type="match status" value="11"/>
</dbReference>
<evidence type="ECO:0000313" key="17">
    <source>
        <dbReference type="Proteomes" id="UP001374579"/>
    </source>
</evidence>
<evidence type="ECO:0000256" key="8">
    <source>
        <dbReference type="ARBA" id="ARBA00022843"/>
    </source>
</evidence>
<dbReference type="Gene3D" id="3.30.160.60">
    <property type="entry name" value="Classic Zinc Finger"/>
    <property type="match status" value="9"/>
</dbReference>
<dbReference type="FunFam" id="3.30.160.60:FF:000247">
    <property type="entry name" value="Zinc finger protein 236"/>
    <property type="match status" value="1"/>
</dbReference>
<comment type="function">
    <text evidence="1">May be involved in transcriptional regulation.</text>
</comment>
<keyword evidence="12" id="KW-0539">Nucleus</keyword>
<dbReference type="EMBL" id="JBAMIC010000001">
    <property type="protein sequence ID" value="KAK7113879.1"/>
    <property type="molecule type" value="Genomic_DNA"/>
</dbReference>
<evidence type="ECO:0000256" key="13">
    <source>
        <dbReference type="PROSITE-ProRule" id="PRU00042"/>
    </source>
</evidence>
<proteinExistence type="inferred from homology"/>
<feature type="region of interest" description="Disordered" evidence="14">
    <location>
        <begin position="669"/>
        <end position="694"/>
    </location>
</feature>
<feature type="domain" description="C2H2-type" evidence="15">
    <location>
        <begin position="457"/>
        <end position="486"/>
    </location>
</feature>
<dbReference type="InterPro" id="IPR036236">
    <property type="entry name" value="Znf_C2H2_sf"/>
</dbReference>
<keyword evidence="10" id="KW-0238">DNA-binding</keyword>
<evidence type="ECO:0000256" key="4">
    <source>
        <dbReference type="ARBA" id="ARBA00022723"/>
    </source>
</evidence>
<feature type="domain" description="C2H2-type" evidence="15">
    <location>
        <begin position="987"/>
        <end position="1015"/>
    </location>
</feature>
<feature type="compositionally biased region" description="Low complexity" evidence="14">
    <location>
        <begin position="513"/>
        <end position="526"/>
    </location>
</feature>
<feature type="region of interest" description="Disordered" evidence="14">
    <location>
        <begin position="482"/>
        <end position="580"/>
    </location>
</feature>
<protein>
    <recommendedName>
        <fullName evidence="15">C2H2-type domain-containing protein</fullName>
    </recommendedName>
</protein>
<gene>
    <name evidence="16" type="ORF">V1264_000039</name>
</gene>
<evidence type="ECO:0000256" key="9">
    <source>
        <dbReference type="ARBA" id="ARBA00023015"/>
    </source>
</evidence>
<dbReference type="GO" id="GO:0000977">
    <property type="term" value="F:RNA polymerase II transcription regulatory region sequence-specific DNA binding"/>
    <property type="evidence" value="ECO:0007669"/>
    <property type="project" value="TreeGrafter"/>
</dbReference>
<dbReference type="Pfam" id="PF13894">
    <property type="entry name" value="zf-C2H2_4"/>
    <property type="match status" value="1"/>
</dbReference>
<evidence type="ECO:0000256" key="12">
    <source>
        <dbReference type="ARBA" id="ARBA00023242"/>
    </source>
</evidence>
<evidence type="ECO:0000313" key="16">
    <source>
        <dbReference type="EMBL" id="KAK7113879.1"/>
    </source>
</evidence>
<dbReference type="Proteomes" id="UP001374579">
    <property type="component" value="Unassembled WGS sequence"/>
</dbReference>
<dbReference type="GO" id="GO:0000981">
    <property type="term" value="F:DNA-binding transcription factor activity, RNA polymerase II-specific"/>
    <property type="evidence" value="ECO:0007669"/>
    <property type="project" value="TreeGrafter"/>
</dbReference>
<organism evidence="16 17">
    <name type="scientific">Littorina saxatilis</name>
    <dbReference type="NCBI Taxonomy" id="31220"/>
    <lineage>
        <taxon>Eukaryota</taxon>
        <taxon>Metazoa</taxon>
        <taxon>Spiralia</taxon>
        <taxon>Lophotrochozoa</taxon>
        <taxon>Mollusca</taxon>
        <taxon>Gastropoda</taxon>
        <taxon>Caenogastropoda</taxon>
        <taxon>Littorinimorpha</taxon>
        <taxon>Littorinoidea</taxon>
        <taxon>Littorinidae</taxon>
        <taxon>Littorina</taxon>
    </lineage>
</organism>
<dbReference type="Pfam" id="PF00096">
    <property type="entry name" value="zf-C2H2"/>
    <property type="match status" value="5"/>
</dbReference>
<feature type="domain" description="C2H2-type" evidence="15">
    <location>
        <begin position="1101"/>
        <end position="1130"/>
    </location>
</feature>